<protein>
    <submittedName>
        <fullName evidence="5">LytR family transcriptional attenuator</fullName>
    </submittedName>
</protein>
<keyword evidence="3" id="KW-0472">Membrane</keyword>
<evidence type="ECO:0000256" key="2">
    <source>
        <dbReference type="SAM" id="MobiDB-lite"/>
    </source>
</evidence>
<keyword evidence="3" id="KW-0812">Transmembrane</keyword>
<gene>
    <name evidence="5" type="ORF">BKA23_3488</name>
</gene>
<accession>A0A561DVB3</accession>
<feature type="compositionally biased region" description="Basic and acidic residues" evidence="2">
    <location>
        <begin position="1"/>
        <end position="12"/>
    </location>
</feature>
<keyword evidence="6" id="KW-1185">Reference proteome</keyword>
<feature type="compositionally biased region" description="Low complexity" evidence="2">
    <location>
        <begin position="17"/>
        <end position="27"/>
    </location>
</feature>
<dbReference type="RefSeq" id="WP_145230772.1">
    <property type="nucleotide sequence ID" value="NZ_VIVQ01000006.1"/>
</dbReference>
<evidence type="ECO:0000259" key="4">
    <source>
        <dbReference type="Pfam" id="PF03816"/>
    </source>
</evidence>
<dbReference type="Pfam" id="PF03816">
    <property type="entry name" value="LytR_cpsA_psr"/>
    <property type="match status" value="1"/>
</dbReference>
<organism evidence="5 6">
    <name type="scientific">Rudaeicoccus suwonensis</name>
    <dbReference type="NCBI Taxonomy" id="657409"/>
    <lineage>
        <taxon>Bacteria</taxon>
        <taxon>Bacillati</taxon>
        <taxon>Actinomycetota</taxon>
        <taxon>Actinomycetes</taxon>
        <taxon>Micrococcales</taxon>
        <taxon>Dermacoccaceae</taxon>
        <taxon>Rudaeicoccus</taxon>
    </lineage>
</organism>
<evidence type="ECO:0000256" key="1">
    <source>
        <dbReference type="ARBA" id="ARBA00006068"/>
    </source>
</evidence>
<dbReference type="InterPro" id="IPR050922">
    <property type="entry name" value="LytR/CpsA/Psr_CW_biosynth"/>
</dbReference>
<keyword evidence="3" id="KW-1133">Transmembrane helix</keyword>
<feature type="transmembrane region" description="Helical" evidence="3">
    <location>
        <begin position="55"/>
        <end position="81"/>
    </location>
</feature>
<dbReference type="Gene3D" id="3.40.630.190">
    <property type="entry name" value="LCP protein"/>
    <property type="match status" value="1"/>
</dbReference>
<feature type="domain" description="Cell envelope-related transcriptional attenuator" evidence="4">
    <location>
        <begin position="132"/>
        <end position="275"/>
    </location>
</feature>
<dbReference type="PANTHER" id="PTHR33392">
    <property type="entry name" value="POLYISOPRENYL-TEICHOIC ACID--PEPTIDOGLYCAN TEICHOIC ACID TRANSFERASE TAGU"/>
    <property type="match status" value="1"/>
</dbReference>
<dbReference type="NCBIfam" id="TIGR00350">
    <property type="entry name" value="lytR_cpsA_psr"/>
    <property type="match status" value="1"/>
</dbReference>
<comment type="caution">
    <text evidence="5">The sequence shown here is derived from an EMBL/GenBank/DDBJ whole genome shotgun (WGS) entry which is preliminary data.</text>
</comment>
<evidence type="ECO:0000256" key="3">
    <source>
        <dbReference type="SAM" id="Phobius"/>
    </source>
</evidence>
<sequence length="374" mass="39945">MTHEEPGAEDHTQPVPVDAGTDAAAGGDSDDVSEGGAAAGTVGGRSRRPKKKAGFLKVTLLSLLSIIVIIAVAVGGFALYLNHILDRNLTHGVALPKSTVPPAADAGNSQNILLIGTDTRSGSVTDVSAGARSDVIQLVHISKGYKTAQVIHFPRDLYVAIPGHDKNKINAAYAFGGPALLAETISDLLGGVTINRYAVIDFQGFADLTNDLGGVDIYVPQAFDERGFGDFSQGYHKMNGQQALQFVRERHQLAEGDIDRGRDQQEWIKAVLKKTLSAGTLLNPIKLAETVNDLTKYMQVDAATSSSDLRNLAFNLRNVRSSDITYYTAPFSGFGSNPVAGSIDIVNTTQMKALGQALYHDKMSTYTYGKNDIH</sequence>
<dbReference type="OrthoDB" id="9782542at2"/>
<name>A0A561DVB3_9MICO</name>
<reference evidence="5 6" key="1">
    <citation type="submission" date="2019-06" db="EMBL/GenBank/DDBJ databases">
        <title>Sequencing the genomes of 1000 actinobacteria strains.</title>
        <authorList>
            <person name="Klenk H.-P."/>
        </authorList>
    </citation>
    <scope>NUCLEOTIDE SEQUENCE [LARGE SCALE GENOMIC DNA]</scope>
    <source>
        <strain evidence="5 6">DSM 19560</strain>
    </source>
</reference>
<evidence type="ECO:0000313" key="5">
    <source>
        <dbReference type="EMBL" id="TWE07306.1"/>
    </source>
</evidence>
<dbReference type="EMBL" id="VIVQ01000006">
    <property type="protein sequence ID" value="TWE07306.1"/>
    <property type="molecule type" value="Genomic_DNA"/>
</dbReference>
<dbReference type="AlphaFoldDB" id="A0A561DVB3"/>
<proteinExistence type="inferred from homology"/>
<dbReference type="Proteomes" id="UP000318297">
    <property type="component" value="Unassembled WGS sequence"/>
</dbReference>
<feature type="region of interest" description="Disordered" evidence="2">
    <location>
        <begin position="1"/>
        <end position="48"/>
    </location>
</feature>
<dbReference type="PANTHER" id="PTHR33392:SF6">
    <property type="entry name" value="POLYISOPRENYL-TEICHOIC ACID--PEPTIDOGLYCAN TEICHOIC ACID TRANSFERASE TAGU"/>
    <property type="match status" value="1"/>
</dbReference>
<comment type="similarity">
    <text evidence="1">Belongs to the LytR/CpsA/Psr (LCP) family.</text>
</comment>
<evidence type="ECO:0000313" key="6">
    <source>
        <dbReference type="Proteomes" id="UP000318297"/>
    </source>
</evidence>
<dbReference type="InterPro" id="IPR004474">
    <property type="entry name" value="LytR_CpsA_psr"/>
</dbReference>